<keyword evidence="3" id="KW-1185">Reference proteome</keyword>
<dbReference type="Proteomes" id="UP001597048">
    <property type="component" value="Unassembled WGS sequence"/>
</dbReference>
<dbReference type="SUPFAM" id="SSF51735">
    <property type="entry name" value="NAD(P)-binding Rossmann-fold domains"/>
    <property type="match status" value="1"/>
</dbReference>
<dbReference type="InterPro" id="IPR036291">
    <property type="entry name" value="NAD(P)-bd_dom_sf"/>
</dbReference>
<evidence type="ECO:0000313" key="2">
    <source>
        <dbReference type="EMBL" id="MFD1007158.1"/>
    </source>
</evidence>
<comment type="caution">
    <text evidence="2">The sequence shown here is derived from an EMBL/GenBank/DDBJ whole genome shotgun (WGS) entry which is preliminary data.</text>
</comment>
<reference evidence="3" key="1">
    <citation type="journal article" date="2019" name="Int. J. Syst. Evol. Microbiol.">
        <title>The Global Catalogue of Microorganisms (GCM) 10K type strain sequencing project: providing services to taxonomists for standard genome sequencing and annotation.</title>
        <authorList>
            <consortium name="The Broad Institute Genomics Platform"/>
            <consortium name="The Broad Institute Genome Sequencing Center for Infectious Disease"/>
            <person name="Wu L."/>
            <person name="Ma J."/>
        </authorList>
    </citation>
    <scope>NUCLEOTIDE SEQUENCE [LARGE SCALE GENOMIC DNA]</scope>
    <source>
        <strain evidence="3">CCUG 60525</strain>
    </source>
</reference>
<dbReference type="EMBL" id="JBHTJS010000007">
    <property type="protein sequence ID" value="MFD1007158.1"/>
    <property type="molecule type" value="Genomic_DNA"/>
</dbReference>
<evidence type="ECO:0000259" key="1">
    <source>
        <dbReference type="Pfam" id="PF03446"/>
    </source>
</evidence>
<proteinExistence type="predicted"/>
<sequence length="293" mass="31025">MSTNVDTESCMEKGMDKGVKNNVAKSVAIVGLGWLGEPLALALLSQGYMVSGSTTSADKAERLANAGINTMVWNINEPLPAVWPAALAANTVVLCVPPGKVENYATALGEVARLAARGGVQRLLFTSATSVYGGLGLKTEDDANPDSERGERMLAAEQAVQSCGVPEVLCLRLSGLVGGNREPGRFLAGRSFEGGDEPINLVAQQDLLRFIPAILAKPCWPSTLNVSAPHHPSRRDFYCQAALLRNLPPPEFSGGGQGKSIDGSALSGWLGLSYQVTDWFAWLDERNAKTAQS</sequence>
<dbReference type="Pfam" id="PF03446">
    <property type="entry name" value="NAD_binding_2"/>
    <property type="match status" value="1"/>
</dbReference>
<feature type="domain" description="6-phosphogluconate dehydrogenase NADP-binding" evidence="1">
    <location>
        <begin position="27"/>
        <end position="100"/>
    </location>
</feature>
<dbReference type="Gene3D" id="3.40.50.720">
    <property type="entry name" value="NAD(P)-binding Rossmann-like Domain"/>
    <property type="match status" value="1"/>
</dbReference>
<gene>
    <name evidence="2" type="ORF">ACFQ1C_03165</name>
</gene>
<name>A0ABW3KDG4_9GAMM</name>
<organism evidence="2 3">
    <name type="scientific">Oceanisphaera ostreae</name>
    <dbReference type="NCBI Taxonomy" id="914151"/>
    <lineage>
        <taxon>Bacteria</taxon>
        <taxon>Pseudomonadati</taxon>
        <taxon>Pseudomonadota</taxon>
        <taxon>Gammaproteobacteria</taxon>
        <taxon>Aeromonadales</taxon>
        <taxon>Aeromonadaceae</taxon>
        <taxon>Oceanisphaera</taxon>
    </lineage>
</organism>
<evidence type="ECO:0000313" key="3">
    <source>
        <dbReference type="Proteomes" id="UP001597048"/>
    </source>
</evidence>
<accession>A0ABW3KDG4</accession>
<dbReference type="RefSeq" id="WP_379557082.1">
    <property type="nucleotide sequence ID" value="NZ_JBHTJS010000007.1"/>
</dbReference>
<protein>
    <submittedName>
        <fullName evidence="2">NAD(P)-binding domain-containing protein</fullName>
    </submittedName>
</protein>
<dbReference type="InterPro" id="IPR006115">
    <property type="entry name" value="6PGDH_NADP-bd"/>
</dbReference>